<reference evidence="2 3" key="2">
    <citation type="journal article" date="2011" name="J. Bacteriol.">
        <title>Genome Sequence of Kosmotoga olearia Strain TBF 19.5.1, a Thermophilic Bacterium with a Wide Growth Temperature Range, Isolated from the Troll B Oil Platform in the North Sea.</title>
        <authorList>
            <person name="Swithers K.S."/>
            <person name="Dipippo J.L."/>
            <person name="Bruce D.C."/>
            <person name="Detter C."/>
            <person name="Tapia R."/>
            <person name="Han S."/>
            <person name="Goodwin L.A."/>
            <person name="Han J."/>
            <person name="Woyke T."/>
            <person name="Pitluck S."/>
            <person name="Pennacchio L."/>
            <person name="Nolan M."/>
            <person name="Mikhailova N."/>
            <person name="Land M.L."/>
            <person name="Nesbo C.L."/>
            <person name="Gogarten J.P."/>
            <person name="Noll K.M."/>
        </authorList>
    </citation>
    <scope>NUCLEOTIDE SEQUENCE [LARGE SCALE GENOMIC DNA]</scope>
    <source>
        <strain evidence="3">ATCC BAA-1733 / DSM 21960 / TBF 19.5.1</strain>
    </source>
</reference>
<proteinExistence type="predicted"/>
<dbReference type="Proteomes" id="UP000002382">
    <property type="component" value="Chromosome"/>
</dbReference>
<dbReference type="KEGG" id="kol:Kole_0037"/>
<evidence type="ECO:0000313" key="2">
    <source>
        <dbReference type="EMBL" id="ACR78766.1"/>
    </source>
</evidence>
<dbReference type="SUPFAM" id="SSF56796">
    <property type="entry name" value="Dehydroquinate synthase-like"/>
    <property type="match status" value="1"/>
</dbReference>
<dbReference type="Pfam" id="PF01761">
    <property type="entry name" value="DHQ_synthase"/>
    <property type="match status" value="1"/>
</dbReference>
<dbReference type="RefSeq" id="WP_012744554.1">
    <property type="nucleotide sequence ID" value="NC_012785.1"/>
</dbReference>
<dbReference type="STRING" id="521045.Kole_0037"/>
<protein>
    <submittedName>
        <fullName evidence="2">3-dehydroquinate synthase</fullName>
    </submittedName>
</protein>
<evidence type="ECO:0000259" key="1">
    <source>
        <dbReference type="Pfam" id="PF01761"/>
    </source>
</evidence>
<dbReference type="OrthoDB" id="42843at2"/>
<dbReference type="EMBL" id="CP001634">
    <property type="protein sequence ID" value="ACR78766.1"/>
    <property type="molecule type" value="Genomic_DNA"/>
</dbReference>
<organism evidence="2 3">
    <name type="scientific">Kosmotoga olearia (strain ATCC BAA-1733 / DSM 21960 / TBF 19.5.1)</name>
    <dbReference type="NCBI Taxonomy" id="521045"/>
    <lineage>
        <taxon>Bacteria</taxon>
        <taxon>Thermotogati</taxon>
        <taxon>Thermotogota</taxon>
        <taxon>Thermotogae</taxon>
        <taxon>Kosmotogales</taxon>
        <taxon>Kosmotogaceae</taxon>
        <taxon>Kosmotoga</taxon>
    </lineage>
</organism>
<feature type="domain" description="3-dehydroquinate synthase N-terminal" evidence="1">
    <location>
        <begin position="50"/>
        <end position="148"/>
    </location>
</feature>
<evidence type="ECO:0000313" key="3">
    <source>
        <dbReference type="Proteomes" id="UP000002382"/>
    </source>
</evidence>
<dbReference type="AlphaFoldDB" id="C5CHC7"/>
<keyword evidence="3" id="KW-1185">Reference proteome</keyword>
<gene>
    <name evidence="2" type="ordered locus">Kole_0037</name>
</gene>
<reference evidence="2 3" key="1">
    <citation type="submission" date="2009-06" db="EMBL/GenBank/DDBJ databases">
        <title>Complete sequence of Thermotogales bacterium TBF 19.5.1.</title>
        <authorList>
            <consortium name="US DOE Joint Genome Institute"/>
            <person name="Lucas S."/>
            <person name="Copeland A."/>
            <person name="Lapidus A."/>
            <person name="Glavina del Rio T."/>
            <person name="Tice H."/>
            <person name="Bruce D."/>
            <person name="Goodwin L."/>
            <person name="Pitluck S."/>
            <person name="Chertkov O."/>
            <person name="Brettin T."/>
            <person name="Detter J.C."/>
            <person name="Han C."/>
            <person name="Schmutz J."/>
            <person name="Larimer F."/>
            <person name="Land M."/>
            <person name="Hauser L."/>
            <person name="Kyrpides N."/>
            <person name="Ovchinnikova G."/>
            <person name="Noll K."/>
        </authorList>
    </citation>
    <scope>NUCLEOTIDE SEQUENCE [LARGE SCALE GENOMIC DNA]</scope>
    <source>
        <strain evidence="3">ATCC BAA-1733 / DSM 21960 / TBF 19.5.1</strain>
    </source>
</reference>
<dbReference type="InterPro" id="IPR030960">
    <property type="entry name" value="DHQS/DOIS_N"/>
</dbReference>
<dbReference type="eggNOG" id="COG0337">
    <property type="taxonomic scope" value="Bacteria"/>
</dbReference>
<name>C5CHC7_KOSOT</name>
<dbReference type="HOGENOM" id="CLU_844087_0_0_0"/>
<sequence length="329" mass="37871">MKKFLFTRVQESECVVKFVEDCRKNIPESLLIVDSGVPKFKGKSFPNIYALKGGEHVKSLDRVLEMYQLFKVSKKDSVTAVGGGALLDLVGYSTSTYTELKHLRLVPSTPLSQVMLPICGSFFINLEFRKDVLRTFGVPEEVIIEPQLSYEVFSRQGVYELFPMLITAYSYDWRLFNYLSNLISEGMEIDLKLWEDLLWSSLKAYIDGISNDYEPVGISMTRILQSAFRLKLDYMVALAFGAIIESWVGLLHGLLDEEHTRKFFLTLKKIWCNNWPYRLDMSSVTEYIDKLKEIVIWLPGGAQQRRVVVSSTELSRMVRKNMRGLESFT</sequence>
<dbReference type="Gene3D" id="3.40.50.1970">
    <property type="match status" value="1"/>
</dbReference>
<accession>C5CHC7</accession>